<organism evidence="1 2">
    <name type="scientific">Tritrichomonas foetus</name>
    <dbReference type="NCBI Taxonomy" id="1144522"/>
    <lineage>
        <taxon>Eukaryota</taxon>
        <taxon>Metamonada</taxon>
        <taxon>Parabasalia</taxon>
        <taxon>Tritrichomonadida</taxon>
        <taxon>Tritrichomonadidae</taxon>
        <taxon>Tritrichomonas</taxon>
    </lineage>
</organism>
<dbReference type="GO" id="GO:0017111">
    <property type="term" value="F:ribonucleoside triphosphate phosphatase activity"/>
    <property type="evidence" value="ECO:0007669"/>
    <property type="project" value="InterPro"/>
</dbReference>
<gene>
    <name evidence="1" type="ORF">TRFO_04763</name>
</gene>
<dbReference type="GeneID" id="94826791"/>
<evidence type="ECO:0000313" key="1">
    <source>
        <dbReference type="EMBL" id="OHT08693.1"/>
    </source>
</evidence>
<proteinExistence type="predicted"/>
<dbReference type="Gene3D" id="3.40.50.300">
    <property type="entry name" value="P-loop containing nucleotide triphosphate hydrolases"/>
    <property type="match status" value="1"/>
</dbReference>
<dbReference type="InterPro" id="IPR004948">
    <property type="entry name" value="Nuc-triphosphatase_THEP1"/>
</dbReference>
<reference evidence="1" key="1">
    <citation type="submission" date="2016-10" db="EMBL/GenBank/DDBJ databases">
        <authorList>
            <person name="Benchimol M."/>
            <person name="Almeida L.G."/>
            <person name="Vasconcelos A.T."/>
            <person name="Perreira-Neves A."/>
            <person name="Rosa I.A."/>
            <person name="Tasca T."/>
            <person name="Bogo M.R."/>
            <person name="de Souza W."/>
        </authorList>
    </citation>
    <scope>NUCLEOTIDE SEQUENCE [LARGE SCALE GENOMIC DNA]</scope>
    <source>
        <strain evidence="1">K</strain>
    </source>
</reference>
<accession>A0A1J4KH74</accession>
<dbReference type="OrthoDB" id="446244at2759"/>
<keyword evidence="2" id="KW-1185">Reference proteome</keyword>
<protein>
    <recommendedName>
        <fullName evidence="3">ATPase AAA-type core domain-containing protein</fullName>
    </recommendedName>
</protein>
<dbReference type="RefSeq" id="XP_068361829.1">
    <property type="nucleotide sequence ID" value="XM_068492087.1"/>
</dbReference>
<dbReference type="Pfam" id="PF03266">
    <property type="entry name" value="NTPase_1"/>
    <property type="match status" value="1"/>
</dbReference>
<dbReference type="SUPFAM" id="SSF52540">
    <property type="entry name" value="P-loop containing nucleoside triphosphate hydrolases"/>
    <property type="match status" value="1"/>
</dbReference>
<dbReference type="InterPro" id="IPR027417">
    <property type="entry name" value="P-loop_NTPase"/>
</dbReference>
<dbReference type="VEuPathDB" id="TrichDB:TRFO_04763"/>
<dbReference type="AlphaFoldDB" id="A0A1J4KH74"/>
<dbReference type="Proteomes" id="UP000179807">
    <property type="component" value="Unassembled WGS sequence"/>
</dbReference>
<dbReference type="EMBL" id="MLAK01000660">
    <property type="protein sequence ID" value="OHT08693.1"/>
    <property type="molecule type" value="Genomic_DNA"/>
</dbReference>
<evidence type="ECO:0008006" key="3">
    <source>
        <dbReference type="Google" id="ProtNLM"/>
    </source>
</evidence>
<comment type="caution">
    <text evidence="1">The sequence shown here is derived from an EMBL/GenBank/DDBJ whole genome shotgun (WGS) entry which is preliminary data.</text>
</comment>
<evidence type="ECO:0000313" key="2">
    <source>
        <dbReference type="Proteomes" id="UP000179807"/>
    </source>
</evidence>
<sequence>MPQIVYFPVLGKILSGKSELIRKLIDIFIQHDEIQVSGYTQPSHFEEGDRNGYDLILIQNDNTLQTYEFARLKPRTRPGQIPYQFEETVFEEVYKVADTIEYKGKHVLLIFDEIGRLEINGKGHHRAILRFLETFKNSPKIHLVVTFNERRHDEVKAFLDSLNAVEAELKIESTDIENDIQKISESILNAIKL</sequence>
<name>A0A1J4KH74_9EUKA</name>